<proteinExistence type="predicted"/>
<name>A0A314YAM4_PRUYE</name>
<dbReference type="EMBL" id="PJQY01001247">
    <property type="protein sequence ID" value="PQQ04352.1"/>
    <property type="molecule type" value="Genomic_DNA"/>
</dbReference>
<evidence type="ECO:0000313" key="1">
    <source>
        <dbReference type="EMBL" id="PQQ04352.1"/>
    </source>
</evidence>
<keyword evidence="2" id="KW-1185">Reference proteome</keyword>
<accession>A0A314YAM4</accession>
<sequence>MQSCVFVTEKLRTSFMLCCGPLGWAGFRRQLPKLRIRIQRKRTKKGNRGQCGDFTIIKYNYPPASEAHVGLRILFKELVPKQLFVEQLTSKNQRILRPETSRLAREYSRKHYTKARSAKLNSLKVLLDKRR</sequence>
<gene>
    <name evidence="1" type="ORF">Pyn_31265</name>
</gene>
<comment type="caution">
    <text evidence="1">The sequence shown here is derived from an EMBL/GenBank/DDBJ whole genome shotgun (WGS) entry which is preliminary data.</text>
</comment>
<dbReference type="AlphaFoldDB" id="A0A314YAM4"/>
<dbReference type="Proteomes" id="UP000250321">
    <property type="component" value="Unassembled WGS sequence"/>
</dbReference>
<organism evidence="1 2">
    <name type="scientific">Prunus yedoensis var. nudiflora</name>
    <dbReference type="NCBI Taxonomy" id="2094558"/>
    <lineage>
        <taxon>Eukaryota</taxon>
        <taxon>Viridiplantae</taxon>
        <taxon>Streptophyta</taxon>
        <taxon>Embryophyta</taxon>
        <taxon>Tracheophyta</taxon>
        <taxon>Spermatophyta</taxon>
        <taxon>Magnoliopsida</taxon>
        <taxon>eudicotyledons</taxon>
        <taxon>Gunneridae</taxon>
        <taxon>Pentapetalae</taxon>
        <taxon>rosids</taxon>
        <taxon>fabids</taxon>
        <taxon>Rosales</taxon>
        <taxon>Rosaceae</taxon>
        <taxon>Amygdaloideae</taxon>
        <taxon>Amygdaleae</taxon>
        <taxon>Prunus</taxon>
    </lineage>
</organism>
<protein>
    <submittedName>
        <fullName evidence="1">Uncharacterized protein</fullName>
    </submittedName>
</protein>
<evidence type="ECO:0000313" key="2">
    <source>
        <dbReference type="Proteomes" id="UP000250321"/>
    </source>
</evidence>
<reference evidence="1 2" key="1">
    <citation type="submission" date="2018-02" db="EMBL/GenBank/DDBJ databases">
        <title>Draft genome of wild Prunus yedoensis var. nudiflora.</title>
        <authorList>
            <person name="Baek S."/>
            <person name="Kim J.-H."/>
            <person name="Choi K."/>
            <person name="Kim G.-B."/>
            <person name="Cho A."/>
            <person name="Jang H."/>
            <person name="Shin C.-H."/>
            <person name="Yu H.-J."/>
            <person name="Mun J.-H."/>
        </authorList>
    </citation>
    <scope>NUCLEOTIDE SEQUENCE [LARGE SCALE GENOMIC DNA]</scope>
    <source>
        <strain evidence="2">cv. Jeju island</strain>
        <tissue evidence="1">Leaf</tissue>
    </source>
</reference>